<dbReference type="EMBL" id="PQXF01000054">
    <property type="protein sequence ID" value="PXF57625.1"/>
    <property type="molecule type" value="Genomic_DNA"/>
</dbReference>
<evidence type="ECO:0000313" key="1">
    <source>
        <dbReference type="EMBL" id="PXF57625.1"/>
    </source>
</evidence>
<proteinExistence type="predicted"/>
<reference evidence="1" key="1">
    <citation type="submission" date="2018-01" db="EMBL/GenBank/DDBJ databases">
        <authorList>
            <person name="Krukenberg V."/>
        </authorList>
    </citation>
    <scope>NUCLEOTIDE SEQUENCE</scope>
    <source>
        <strain evidence="1">E20ANME2</strain>
    </source>
</reference>
<sequence>MFCDDKRTGYFNSPKVRSSYHKFKKLMWGAAVWNMALSLAHGLLGICTSTRGGHSDKGGLQVELRKIVTTTVLILALITISTTTAAALSCSDGDICVNQSGWWRDGGAFNTSGVPIRVAVNSATAGETIYVWNGSYTENVDIATSHLTLRGEGADVVTVTAKDQGDHVFDVTANYVNISGFTAAGATVSGNAGVRLGSRQHCIISENNCSGNHFGIWLSASSDNNMLTSNNCLDNNKDGIYLPSSSNNTLASNTANSNGDYGIRIDASSNNTLLGNNASLNGNHGIYLEDSSNSTLASNTANSNDNYGIYLYLSTNNTLAGNTVSNNSDGIYLTFSSNNTLLGNNASNNYRGICLWSSSNNNTLEENTANSNNEYGIRLDNADNNNISCNWVHNNTNAGFYLMSESTDNTIERNNIIANGNYSNVSGGWEWQFRNWQSANVSTAGNWWGTNNETRINASISDWTYDTRWGNVITNPRLDGAVPCAPIPELPTALLLVVGLLMLMGYARIRRKT</sequence>
<protein>
    <submittedName>
        <fullName evidence="1">Uncharacterized protein</fullName>
    </submittedName>
</protein>
<accession>A0AC61KZ52</accession>
<dbReference type="Proteomes" id="UP000248329">
    <property type="component" value="Unassembled WGS sequence"/>
</dbReference>
<gene>
    <name evidence="1" type="ORF">C4B59_14820</name>
</gene>
<organism evidence="1 2">
    <name type="scientific">Candidatus Methanogaster sp</name>
    <dbReference type="NCBI Taxonomy" id="3386292"/>
    <lineage>
        <taxon>Archaea</taxon>
        <taxon>Methanobacteriati</taxon>
        <taxon>Methanobacteriota</taxon>
        <taxon>Stenosarchaea group</taxon>
        <taxon>Methanomicrobia</taxon>
        <taxon>Methanosarcinales</taxon>
        <taxon>ANME-2 cluster</taxon>
        <taxon>Candidatus Methanogasteraceae</taxon>
        <taxon>Candidatus Methanogaster</taxon>
    </lineage>
</organism>
<name>A0AC61KZ52_9EURY</name>
<comment type="caution">
    <text evidence="1">The sequence shown here is derived from an EMBL/GenBank/DDBJ whole genome shotgun (WGS) entry which is preliminary data.</text>
</comment>
<evidence type="ECO:0000313" key="2">
    <source>
        <dbReference type="Proteomes" id="UP000248329"/>
    </source>
</evidence>